<organism evidence="3 4">
    <name type="scientific">Fusarium ambrosium</name>
    <dbReference type="NCBI Taxonomy" id="131363"/>
    <lineage>
        <taxon>Eukaryota</taxon>
        <taxon>Fungi</taxon>
        <taxon>Dikarya</taxon>
        <taxon>Ascomycota</taxon>
        <taxon>Pezizomycotina</taxon>
        <taxon>Sordariomycetes</taxon>
        <taxon>Hypocreomycetidae</taxon>
        <taxon>Hypocreales</taxon>
        <taxon>Nectriaceae</taxon>
        <taxon>Fusarium</taxon>
        <taxon>Fusarium solani species complex</taxon>
    </lineage>
</organism>
<reference evidence="3 4" key="1">
    <citation type="submission" date="2017-06" db="EMBL/GenBank/DDBJ databases">
        <title>Cmopartive genomic analysis of Ambrosia Fusariam Clade fungi.</title>
        <authorList>
            <person name="Stajich J.E."/>
            <person name="Carrillo J."/>
            <person name="Kijimoto T."/>
            <person name="Eskalen A."/>
            <person name="O'Donnell K."/>
            <person name="Kasson M."/>
        </authorList>
    </citation>
    <scope>NUCLEOTIDE SEQUENCE [LARGE SCALE GENOMIC DNA]</scope>
    <source>
        <strain evidence="3 4">NRRL 20438</strain>
    </source>
</reference>
<keyword evidence="4" id="KW-1185">Reference proteome</keyword>
<name>A0A428TSN1_9HYPO</name>
<dbReference type="GO" id="GO:0006508">
    <property type="term" value="P:proteolysis"/>
    <property type="evidence" value="ECO:0007669"/>
    <property type="project" value="InterPro"/>
</dbReference>
<dbReference type="Proteomes" id="UP000288429">
    <property type="component" value="Unassembled WGS sequence"/>
</dbReference>
<dbReference type="GO" id="GO:0005737">
    <property type="term" value="C:cytoplasm"/>
    <property type="evidence" value="ECO:0007669"/>
    <property type="project" value="TreeGrafter"/>
</dbReference>
<comment type="caution">
    <text evidence="3">The sequence shown here is derived from an EMBL/GenBank/DDBJ whole genome shotgun (WGS) entry which is preliminary data.</text>
</comment>
<evidence type="ECO:0000259" key="2">
    <source>
        <dbReference type="Pfam" id="PF00656"/>
    </source>
</evidence>
<dbReference type="InterPro" id="IPR011600">
    <property type="entry name" value="Pept_C14_caspase"/>
</dbReference>
<evidence type="ECO:0000256" key="1">
    <source>
        <dbReference type="ARBA" id="ARBA00009005"/>
    </source>
</evidence>
<dbReference type="PANTHER" id="PTHR48104">
    <property type="entry name" value="METACASPASE-4"/>
    <property type="match status" value="1"/>
</dbReference>
<sequence>MAKFALLIGIDHYHRPDINKAKVTSVNLYNLTGAVNDVLKIKNFLVKDVGIPEDNVTTLIAPLTGCQYPYPYEINAKAPEATALHNAAKPTYARIVSELRRLAQEVKPGDLVFVHYSGHGIRARTSYLDLKSRQKTCRDPDGIRDECIVPYDFPETGKLLRDVELGALFQDIAVNHLTKERKATLTVVVDCCHSGGILRGDEEDEAHGVRFIADEYTQDSDPDNPLAEAVTRWGNLGLWGDHMKDYVVLVACLERQKAREGEFGDQKIKHGYLSYWLIEVLRQAKEGYLPSGSVHDAVAANMARSELDQTPFVIGDCSRSFMAQLSREWTPRPCITYVKRDKLDDLSSSEFVNLWKTSQAVSSTSGLQSLFELFVDGRSQDELPHELRDFVKPSTGKTVSYLISLEEGHYVINKHLDNFPTLSRIRRGHRDDFRELIDRLKRLAQLKVVRLLASNRINQYLEKVSVTIDMQNDDGTPQQGQWQGARSALDGTPFKIKVQNYSQVRIGVAILNVAASLGIRYIYPDYSAPMAILEPGESFEQDYYLMIPQGLEGAAASSDGILDLTKVFLTTAELDLRPLQMQPIIGKHVVRGDKSDSDDSDVMSDEALEWVLEQSGSQFRDVRPARQTVMVIRKFL</sequence>
<dbReference type="Gene3D" id="3.40.50.1460">
    <property type="match status" value="1"/>
</dbReference>
<proteinExistence type="inferred from homology"/>
<comment type="similarity">
    <text evidence="1">Belongs to the peptidase C14B family.</text>
</comment>
<accession>A0A428TSN1</accession>
<dbReference type="GO" id="GO:0004197">
    <property type="term" value="F:cysteine-type endopeptidase activity"/>
    <property type="evidence" value="ECO:0007669"/>
    <property type="project" value="InterPro"/>
</dbReference>
<dbReference type="PANTHER" id="PTHR48104:SF30">
    <property type="entry name" value="METACASPASE-1"/>
    <property type="match status" value="1"/>
</dbReference>
<dbReference type="AlphaFoldDB" id="A0A428TSN1"/>
<evidence type="ECO:0000313" key="4">
    <source>
        <dbReference type="Proteomes" id="UP000288429"/>
    </source>
</evidence>
<protein>
    <recommendedName>
        <fullName evidence="2">Peptidase C14 caspase domain-containing protein</fullName>
    </recommendedName>
</protein>
<dbReference type="InterPro" id="IPR050452">
    <property type="entry name" value="Metacaspase"/>
</dbReference>
<evidence type="ECO:0000313" key="3">
    <source>
        <dbReference type="EMBL" id="RSM05087.1"/>
    </source>
</evidence>
<dbReference type="EMBL" id="NIZV01000142">
    <property type="protein sequence ID" value="RSM05087.1"/>
    <property type="molecule type" value="Genomic_DNA"/>
</dbReference>
<dbReference type="Pfam" id="PF00656">
    <property type="entry name" value="Peptidase_C14"/>
    <property type="match status" value="1"/>
</dbReference>
<gene>
    <name evidence="3" type="ORF">CDV31_009721</name>
</gene>
<feature type="domain" description="Peptidase C14 caspase" evidence="2">
    <location>
        <begin position="3"/>
        <end position="313"/>
    </location>
</feature>